<feature type="domain" description="AP2/ERF" evidence="7">
    <location>
        <begin position="89"/>
        <end position="149"/>
    </location>
</feature>
<dbReference type="CDD" id="cd00018">
    <property type="entry name" value="AP2"/>
    <property type="match status" value="1"/>
</dbReference>
<dbReference type="PANTHER" id="PTHR31194:SF203">
    <property type="entry name" value="AP2_ERF DOMAIN-CONTAINING PROTEIN"/>
    <property type="match status" value="1"/>
</dbReference>
<name>A0A2P2Q6V3_RHIMU</name>
<dbReference type="AlphaFoldDB" id="A0A2P2Q6V3"/>
<evidence type="ECO:0000256" key="1">
    <source>
        <dbReference type="ARBA" id="ARBA00004123"/>
    </source>
</evidence>
<evidence type="ECO:0000256" key="6">
    <source>
        <dbReference type="SAM" id="MobiDB-lite"/>
    </source>
</evidence>
<accession>A0A2P2Q6V3</accession>
<reference evidence="8" key="1">
    <citation type="submission" date="2018-02" db="EMBL/GenBank/DDBJ databases">
        <title>Rhizophora mucronata_Transcriptome.</title>
        <authorList>
            <person name="Meera S.P."/>
            <person name="Sreeshan A."/>
            <person name="Augustine A."/>
        </authorList>
    </citation>
    <scope>NUCLEOTIDE SEQUENCE</scope>
    <source>
        <tissue evidence="8">Leaf</tissue>
    </source>
</reference>
<proteinExistence type="predicted"/>
<dbReference type="InterPro" id="IPR016177">
    <property type="entry name" value="DNA-bd_dom_sf"/>
</dbReference>
<dbReference type="PROSITE" id="PS51032">
    <property type="entry name" value="AP2_ERF"/>
    <property type="match status" value="1"/>
</dbReference>
<dbReference type="InterPro" id="IPR001471">
    <property type="entry name" value="AP2/ERF_dom"/>
</dbReference>
<dbReference type="InterPro" id="IPR050913">
    <property type="entry name" value="AP2/ERF_ERF"/>
</dbReference>
<dbReference type="InterPro" id="IPR036955">
    <property type="entry name" value="AP2/ERF_dom_sf"/>
</dbReference>
<dbReference type="PRINTS" id="PR00367">
    <property type="entry name" value="ETHRSPELEMNT"/>
</dbReference>
<keyword evidence="3" id="KW-0238">DNA-binding</keyword>
<dbReference type="SMART" id="SM00380">
    <property type="entry name" value="AP2"/>
    <property type="match status" value="1"/>
</dbReference>
<evidence type="ECO:0000256" key="5">
    <source>
        <dbReference type="ARBA" id="ARBA00023242"/>
    </source>
</evidence>
<dbReference type="GO" id="GO:0003677">
    <property type="term" value="F:DNA binding"/>
    <property type="evidence" value="ECO:0007669"/>
    <property type="project" value="UniProtKB-KW"/>
</dbReference>
<dbReference type="Gene3D" id="3.30.730.10">
    <property type="entry name" value="AP2/ERF domain"/>
    <property type="match status" value="1"/>
</dbReference>
<evidence type="ECO:0000256" key="2">
    <source>
        <dbReference type="ARBA" id="ARBA00023015"/>
    </source>
</evidence>
<evidence type="ECO:0000259" key="7">
    <source>
        <dbReference type="PROSITE" id="PS51032"/>
    </source>
</evidence>
<keyword evidence="5" id="KW-0539">Nucleus</keyword>
<dbReference type="EMBL" id="GGEC01082210">
    <property type="protein sequence ID" value="MBX62694.1"/>
    <property type="molecule type" value="Transcribed_RNA"/>
</dbReference>
<dbReference type="GO" id="GO:0005634">
    <property type="term" value="C:nucleus"/>
    <property type="evidence" value="ECO:0007669"/>
    <property type="project" value="UniProtKB-SubCell"/>
</dbReference>
<dbReference type="GO" id="GO:0003700">
    <property type="term" value="F:DNA-binding transcription factor activity"/>
    <property type="evidence" value="ECO:0007669"/>
    <property type="project" value="InterPro"/>
</dbReference>
<protein>
    <submittedName>
        <fullName evidence="8">Uncharacterized protein MANES_S034200</fullName>
    </submittedName>
</protein>
<evidence type="ECO:0000256" key="3">
    <source>
        <dbReference type="ARBA" id="ARBA00023125"/>
    </source>
</evidence>
<keyword evidence="2" id="KW-0805">Transcription regulation</keyword>
<evidence type="ECO:0000256" key="4">
    <source>
        <dbReference type="ARBA" id="ARBA00023163"/>
    </source>
</evidence>
<dbReference type="Pfam" id="PF00847">
    <property type="entry name" value="AP2"/>
    <property type="match status" value="1"/>
</dbReference>
<feature type="region of interest" description="Disordered" evidence="6">
    <location>
        <begin position="52"/>
        <end position="84"/>
    </location>
</feature>
<dbReference type="SUPFAM" id="SSF54171">
    <property type="entry name" value="DNA-binding domain"/>
    <property type="match status" value="1"/>
</dbReference>
<feature type="compositionally biased region" description="Basic and acidic residues" evidence="6">
    <location>
        <begin position="1"/>
        <end position="19"/>
    </location>
</feature>
<organism evidence="8">
    <name type="scientific">Rhizophora mucronata</name>
    <name type="common">Asiatic mangrove</name>
    <dbReference type="NCBI Taxonomy" id="61149"/>
    <lineage>
        <taxon>Eukaryota</taxon>
        <taxon>Viridiplantae</taxon>
        <taxon>Streptophyta</taxon>
        <taxon>Embryophyta</taxon>
        <taxon>Tracheophyta</taxon>
        <taxon>Spermatophyta</taxon>
        <taxon>Magnoliopsida</taxon>
        <taxon>eudicotyledons</taxon>
        <taxon>Gunneridae</taxon>
        <taxon>Pentapetalae</taxon>
        <taxon>rosids</taxon>
        <taxon>fabids</taxon>
        <taxon>Malpighiales</taxon>
        <taxon>Rhizophoraceae</taxon>
        <taxon>Rhizophora</taxon>
    </lineage>
</organism>
<sequence>MGHFSEGSRKVRIIYRDPEATDSSSDEGEGWSVKQKVPSPKPLIKEIRLSICPCEPSPETPSKDNGNKGKLNRRAKPAVEKKTRAPSTMYKGVRRRPWGKYSAEIRDPFRKIRLWLGTYTTPEEAAAAYRSKKDEFERMMLLEKPKNLPVESGLVSGESSNLFSHPSPSSVLDVSTMTTLGHGVESSIEEESNVDKIIEDSNVGMEMNEFKMEKMVLDGSADGQSSSNMWEVRGQEFLGGANDCLQFGDDFMQLLDGLDGAERLALPDDLEEVDNLMVMDGISDLPDVELEALDETFNFADL</sequence>
<keyword evidence="4" id="KW-0804">Transcription</keyword>
<comment type="subcellular location">
    <subcellularLocation>
        <location evidence="1">Nucleus</location>
    </subcellularLocation>
</comment>
<dbReference type="PANTHER" id="PTHR31194">
    <property type="entry name" value="SHN SHINE , DNA BINDING / TRANSCRIPTION FACTOR"/>
    <property type="match status" value="1"/>
</dbReference>
<evidence type="ECO:0000313" key="8">
    <source>
        <dbReference type="EMBL" id="MBX62694.1"/>
    </source>
</evidence>
<feature type="region of interest" description="Disordered" evidence="6">
    <location>
        <begin position="1"/>
        <end position="37"/>
    </location>
</feature>